<sequence>MTSSALSKKDITKSSALKFVILLSIVSLFADMTYEGARSITGPYLAILGANAAVVGFVAGFGEFIGYALRIVSGYLADRTGKYWAFTIFGYVCNLLAVPLLALAGHWWIAATLIIVERMGRAIRVPPRDAMLSHAGQKVGMGWVFGLHEAIDQIGAMLGPIMIAVALYFKEGYQYSFAMLLIPALIALAILVVARWLYPHPQALEVEHESLEAKGMNQVFWLYLTGASLIAAGYADFPLIAYHFQKTTILSPVWIPISYAIAMGLTSLTAPLFGHFYDRRGFSILIVVTIFSCLFAPLVFLGDTATAFLGVALWGIGVSAHESLMRAIVANMIPKDKRGAAYGIFNAGYGTFWFLGSFLMGILYDISIPILVIFSILIQLSSVPLLWIVMKKIGKH</sequence>
<keyword evidence="9" id="KW-1185">Reference proteome</keyword>
<gene>
    <name evidence="8" type="ORF">C8D86_12141</name>
</gene>
<evidence type="ECO:0000256" key="2">
    <source>
        <dbReference type="ARBA" id="ARBA00022475"/>
    </source>
</evidence>
<feature type="domain" description="Major facilitator superfamily (MFS) profile" evidence="7">
    <location>
        <begin position="214"/>
        <end position="396"/>
    </location>
</feature>
<keyword evidence="5 6" id="KW-0472">Membrane</keyword>
<dbReference type="EMBL" id="QQAX01000021">
    <property type="protein sequence ID" value="RDI41143.1"/>
    <property type="molecule type" value="Genomic_DNA"/>
</dbReference>
<feature type="transmembrane region" description="Helical" evidence="6">
    <location>
        <begin position="281"/>
        <end position="301"/>
    </location>
</feature>
<keyword evidence="4 6" id="KW-1133">Transmembrane helix</keyword>
<evidence type="ECO:0000256" key="5">
    <source>
        <dbReference type="ARBA" id="ARBA00023136"/>
    </source>
</evidence>
<feature type="transmembrane region" description="Helical" evidence="6">
    <location>
        <begin position="44"/>
        <end position="68"/>
    </location>
</feature>
<dbReference type="GO" id="GO:0005886">
    <property type="term" value="C:plasma membrane"/>
    <property type="evidence" value="ECO:0007669"/>
    <property type="project" value="UniProtKB-SubCell"/>
</dbReference>
<feature type="transmembrane region" description="Helical" evidence="6">
    <location>
        <begin position="15"/>
        <end position="32"/>
    </location>
</feature>
<dbReference type="OrthoDB" id="9803985at2"/>
<feature type="transmembrane region" description="Helical" evidence="6">
    <location>
        <begin position="219"/>
        <end position="241"/>
    </location>
</feature>
<accession>A0A370GGQ7</accession>
<dbReference type="InterPro" id="IPR052425">
    <property type="entry name" value="Uncharacterized_MFS-type"/>
</dbReference>
<dbReference type="RefSeq" id="WP_114835021.1">
    <property type="nucleotide sequence ID" value="NZ_LR699117.1"/>
</dbReference>
<dbReference type="GO" id="GO:0022857">
    <property type="term" value="F:transmembrane transporter activity"/>
    <property type="evidence" value="ECO:0007669"/>
    <property type="project" value="InterPro"/>
</dbReference>
<feature type="transmembrane region" description="Helical" evidence="6">
    <location>
        <begin position="253"/>
        <end position="274"/>
    </location>
</feature>
<protein>
    <submittedName>
        <fullName evidence="8">MFS-type transporter involved in bile tolerance (Atg22 family)</fullName>
    </submittedName>
</protein>
<comment type="subcellular location">
    <subcellularLocation>
        <location evidence="1">Cell membrane</location>
        <topology evidence="1">Multi-pass membrane protein</topology>
    </subcellularLocation>
</comment>
<dbReference type="PANTHER" id="PTHR42688">
    <property type="entry name" value="CONSERVED PROTEIN"/>
    <property type="match status" value="1"/>
</dbReference>
<feature type="transmembrane region" description="Helical" evidence="6">
    <location>
        <begin position="175"/>
        <end position="198"/>
    </location>
</feature>
<dbReference type="PANTHER" id="PTHR42688:SF1">
    <property type="entry name" value="BLR5212 PROTEIN"/>
    <property type="match status" value="1"/>
</dbReference>
<evidence type="ECO:0000313" key="8">
    <source>
        <dbReference type="EMBL" id="RDI41143.1"/>
    </source>
</evidence>
<dbReference type="Gene3D" id="1.20.1250.20">
    <property type="entry name" value="MFS general substrate transporter like domains"/>
    <property type="match status" value="2"/>
</dbReference>
<dbReference type="InterPro" id="IPR020846">
    <property type="entry name" value="MFS_dom"/>
</dbReference>
<evidence type="ECO:0000256" key="6">
    <source>
        <dbReference type="SAM" id="Phobius"/>
    </source>
</evidence>
<proteinExistence type="predicted"/>
<keyword evidence="3 6" id="KW-0812">Transmembrane</keyword>
<dbReference type="AlphaFoldDB" id="A0A370GGQ7"/>
<keyword evidence="2" id="KW-1003">Cell membrane</keyword>
<evidence type="ECO:0000259" key="7">
    <source>
        <dbReference type="PROSITE" id="PS50850"/>
    </source>
</evidence>
<dbReference type="PROSITE" id="PS50850">
    <property type="entry name" value="MFS"/>
    <property type="match status" value="1"/>
</dbReference>
<dbReference type="InterPro" id="IPR036259">
    <property type="entry name" value="MFS_trans_sf"/>
</dbReference>
<dbReference type="CDD" id="cd17370">
    <property type="entry name" value="MFS_MJ1317_like"/>
    <property type="match status" value="1"/>
</dbReference>
<feature type="transmembrane region" description="Helical" evidence="6">
    <location>
        <begin position="307"/>
        <end position="329"/>
    </location>
</feature>
<feature type="transmembrane region" description="Helical" evidence="6">
    <location>
        <begin position="88"/>
        <end position="116"/>
    </location>
</feature>
<evidence type="ECO:0000256" key="3">
    <source>
        <dbReference type="ARBA" id="ARBA00022692"/>
    </source>
</evidence>
<evidence type="ECO:0000313" key="9">
    <source>
        <dbReference type="Proteomes" id="UP000254720"/>
    </source>
</evidence>
<comment type="caution">
    <text evidence="8">The sequence shown here is derived from an EMBL/GenBank/DDBJ whole genome shotgun (WGS) entry which is preliminary data.</text>
</comment>
<evidence type="ECO:0000256" key="1">
    <source>
        <dbReference type="ARBA" id="ARBA00004651"/>
    </source>
</evidence>
<feature type="transmembrane region" description="Helical" evidence="6">
    <location>
        <begin position="341"/>
        <end position="364"/>
    </location>
</feature>
<feature type="transmembrane region" description="Helical" evidence="6">
    <location>
        <begin position="370"/>
        <end position="390"/>
    </location>
</feature>
<reference evidence="8 9" key="1">
    <citation type="submission" date="2018-07" db="EMBL/GenBank/DDBJ databases">
        <title>Genomic Encyclopedia of Type Strains, Phase IV (KMG-IV): sequencing the most valuable type-strain genomes for metagenomic binning, comparative biology and taxonomic classification.</title>
        <authorList>
            <person name="Goeker M."/>
        </authorList>
    </citation>
    <scope>NUCLEOTIDE SEQUENCE [LARGE SCALE GENOMIC DNA]</scope>
    <source>
        <strain evidence="8 9">DSM 16500</strain>
    </source>
</reference>
<dbReference type="Proteomes" id="UP000254720">
    <property type="component" value="Unassembled WGS sequence"/>
</dbReference>
<dbReference type="Pfam" id="PF07690">
    <property type="entry name" value="MFS_1"/>
    <property type="match status" value="1"/>
</dbReference>
<evidence type="ECO:0000256" key="4">
    <source>
        <dbReference type="ARBA" id="ARBA00022989"/>
    </source>
</evidence>
<dbReference type="InterPro" id="IPR011701">
    <property type="entry name" value="MFS"/>
</dbReference>
<organism evidence="8 9">
    <name type="scientific">Aquicella lusitana</name>
    <dbReference type="NCBI Taxonomy" id="254246"/>
    <lineage>
        <taxon>Bacteria</taxon>
        <taxon>Pseudomonadati</taxon>
        <taxon>Pseudomonadota</taxon>
        <taxon>Gammaproteobacteria</taxon>
        <taxon>Legionellales</taxon>
        <taxon>Coxiellaceae</taxon>
        <taxon>Aquicella</taxon>
    </lineage>
</organism>
<name>A0A370GGQ7_9COXI</name>
<dbReference type="SUPFAM" id="SSF103473">
    <property type="entry name" value="MFS general substrate transporter"/>
    <property type="match status" value="1"/>
</dbReference>